<sequence length="117" mass="13421">MWNALQTCYQTAQNLEMSFRTDAKLAAESFYRSKSRRLVGCFSRASGAQTIWFARGFEPAALLLEQRLASSVAMEIVQTTQDSSTWCEFWAEEPMGDLNRWSFSFSDRIVKRSEANL</sequence>
<protein>
    <submittedName>
        <fullName evidence="1">Uncharacterized protein</fullName>
    </submittedName>
</protein>
<accession>A0AAW1FTF5</accession>
<dbReference type="Proteomes" id="UP001488805">
    <property type="component" value="Unassembled WGS sequence"/>
</dbReference>
<gene>
    <name evidence="1" type="ORF">VZT92_004718</name>
</gene>
<evidence type="ECO:0000313" key="2">
    <source>
        <dbReference type="Proteomes" id="UP001488805"/>
    </source>
</evidence>
<dbReference type="AlphaFoldDB" id="A0AAW1FTF5"/>
<reference evidence="1 2" key="1">
    <citation type="journal article" date="2024" name="Genome Biol. Evol.">
        <title>Chromosome-level genome assembly of the viviparous eelpout Zoarces viviparus.</title>
        <authorList>
            <person name="Fuhrmann N."/>
            <person name="Brasseur M.V."/>
            <person name="Bakowski C.E."/>
            <person name="Podsiadlowski L."/>
            <person name="Prost S."/>
            <person name="Krehenwinkel H."/>
            <person name="Mayer C."/>
        </authorList>
    </citation>
    <scope>NUCLEOTIDE SEQUENCE [LARGE SCALE GENOMIC DNA]</scope>
    <source>
        <strain evidence="1">NO-MEL_2022_Ind0_liver</strain>
    </source>
</reference>
<comment type="caution">
    <text evidence="1">The sequence shown here is derived from an EMBL/GenBank/DDBJ whole genome shotgun (WGS) entry which is preliminary data.</text>
</comment>
<name>A0AAW1FTF5_ZOAVI</name>
<organism evidence="1 2">
    <name type="scientific">Zoarces viviparus</name>
    <name type="common">Viviparous eelpout</name>
    <name type="synonym">Blennius viviparus</name>
    <dbReference type="NCBI Taxonomy" id="48416"/>
    <lineage>
        <taxon>Eukaryota</taxon>
        <taxon>Metazoa</taxon>
        <taxon>Chordata</taxon>
        <taxon>Craniata</taxon>
        <taxon>Vertebrata</taxon>
        <taxon>Euteleostomi</taxon>
        <taxon>Actinopterygii</taxon>
        <taxon>Neopterygii</taxon>
        <taxon>Teleostei</taxon>
        <taxon>Neoteleostei</taxon>
        <taxon>Acanthomorphata</taxon>
        <taxon>Eupercaria</taxon>
        <taxon>Perciformes</taxon>
        <taxon>Cottioidei</taxon>
        <taxon>Zoarcales</taxon>
        <taxon>Zoarcidae</taxon>
        <taxon>Zoarcinae</taxon>
        <taxon>Zoarces</taxon>
    </lineage>
</organism>
<keyword evidence="2" id="KW-1185">Reference proteome</keyword>
<dbReference type="EMBL" id="JBCEZU010000027">
    <property type="protein sequence ID" value="KAK9538235.1"/>
    <property type="molecule type" value="Genomic_DNA"/>
</dbReference>
<evidence type="ECO:0000313" key="1">
    <source>
        <dbReference type="EMBL" id="KAK9538235.1"/>
    </source>
</evidence>
<proteinExistence type="predicted"/>